<reference evidence="1" key="1">
    <citation type="submission" date="2023-10" db="EMBL/GenBank/DDBJ databases">
        <authorList>
            <person name="Rodriguez Cubillos JULIANA M."/>
            <person name="De Vega J."/>
        </authorList>
    </citation>
    <scope>NUCLEOTIDE SEQUENCE</scope>
</reference>
<sequence>MGLKRGRCGKPNNRSRIGSDTMSDFILGLTHPHKTGLQGKDCHLLINTTQAISLSNVGLNPPLHTQHNEGVGGCNEGNSNAAIRQMGADRNEGGISNTPPHAQAQWA</sequence>
<name>A0ACB0JVA2_TRIPR</name>
<comment type="caution">
    <text evidence="1">The sequence shown here is derived from an EMBL/GenBank/DDBJ whole genome shotgun (WGS) entry which is preliminary data.</text>
</comment>
<gene>
    <name evidence="1" type="ORF">MILVUS5_LOCUS16617</name>
</gene>
<keyword evidence="2" id="KW-1185">Reference proteome</keyword>
<evidence type="ECO:0000313" key="2">
    <source>
        <dbReference type="Proteomes" id="UP001177021"/>
    </source>
</evidence>
<accession>A0ACB0JVA2</accession>
<dbReference type="Proteomes" id="UP001177021">
    <property type="component" value="Unassembled WGS sequence"/>
</dbReference>
<proteinExistence type="predicted"/>
<protein>
    <submittedName>
        <fullName evidence="1">Uncharacterized protein</fullName>
    </submittedName>
</protein>
<evidence type="ECO:0000313" key="1">
    <source>
        <dbReference type="EMBL" id="CAJ2648237.1"/>
    </source>
</evidence>
<organism evidence="1 2">
    <name type="scientific">Trifolium pratense</name>
    <name type="common">Red clover</name>
    <dbReference type="NCBI Taxonomy" id="57577"/>
    <lineage>
        <taxon>Eukaryota</taxon>
        <taxon>Viridiplantae</taxon>
        <taxon>Streptophyta</taxon>
        <taxon>Embryophyta</taxon>
        <taxon>Tracheophyta</taxon>
        <taxon>Spermatophyta</taxon>
        <taxon>Magnoliopsida</taxon>
        <taxon>eudicotyledons</taxon>
        <taxon>Gunneridae</taxon>
        <taxon>Pentapetalae</taxon>
        <taxon>rosids</taxon>
        <taxon>fabids</taxon>
        <taxon>Fabales</taxon>
        <taxon>Fabaceae</taxon>
        <taxon>Papilionoideae</taxon>
        <taxon>50 kb inversion clade</taxon>
        <taxon>NPAAA clade</taxon>
        <taxon>Hologalegina</taxon>
        <taxon>IRL clade</taxon>
        <taxon>Trifolieae</taxon>
        <taxon>Trifolium</taxon>
    </lineage>
</organism>
<dbReference type="EMBL" id="CASHSV030000109">
    <property type="protein sequence ID" value="CAJ2648237.1"/>
    <property type="molecule type" value="Genomic_DNA"/>
</dbReference>